<dbReference type="PANTHER" id="PTHR43581:SF2">
    <property type="entry name" value="EXCINUCLEASE ATPASE SUBUNIT"/>
    <property type="match status" value="1"/>
</dbReference>
<comment type="caution">
    <text evidence="1">The sequence shown here is derived from an EMBL/GenBank/DDBJ whole genome shotgun (WGS) entry which is preliminary data.</text>
</comment>
<dbReference type="SUPFAM" id="SSF52540">
    <property type="entry name" value="P-loop containing nucleoside triphosphate hydrolases"/>
    <property type="match status" value="1"/>
</dbReference>
<evidence type="ECO:0000313" key="1">
    <source>
        <dbReference type="EMBL" id="MCS0585325.1"/>
    </source>
</evidence>
<keyword evidence="2" id="KW-1185">Reference proteome</keyword>
<dbReference type="RefSeq" id="WP_258819851.1">
    <property type="nucleotide sequence ID" value="NZ_JANUGW010000032.1"/>
</dbReference>
<accession>A0ABT1ZZL2</accession>
<reference evidence="1 2" key="1">
    <citation type="submission" date="2022-08" db="EMBL/GenBank/DDBJ databases">
        <title>Reclassification of Massilia species as members of the genera Telluria, Duganella, Pseudoduganella, Mokoshia gen. nov. and Zemynaea gen. nov. using orthogonal and non-orthogonal genome-based approaches.</title>
        <authorList>
            <person name="Bowman J.P."/>
        </authorList>
    </citation>
    <scope>NUCLEOTIDE SEQUENCE [LARGE SCALE GENOMIC DNA]</scope>
    <source>
        <strain evidence="1 2">JCM 31316</strain>
    </source>
</reference>
<evidence type="ECO:0000313" key="2">
    <source>
        <dbReference type="Proteomes" id="UP001204151"/>
    </source>
</evidence>
<protein>
    <submittedName>
        <fullName evidence="1">AAA family ATPase</fullName>
    </submittedName>
</protein>
<dbReference type="Gene3D" id="3.40.50.300">
    <property type="entry name" value="P-loop containing nucleotide triphosphate hydrolases"/>
    <property type="match status" value="1"/>
</dbReference>
<dbReference type="InterPro" id="IPR051396">
    <property type="entry name" value="Bact_Antivir_Def_Nuclease"/>
</dbReference>
<sequence length="548" mass="60930">MTHSLQSITLGGFQVFDTPVEIPLGKISFLFGPNSAGKSALSDALDIFSLLEPYFDIIPAEDVSKIIRRHYRSSDAGDLCETMLISVKHEQFCRVDYSLCDTLGEAALANDQSYGWDGFVQENRWHIRAWTEDELEDTGVTWEVDVDHEIHLNGLPFIKMHGFDAAKSSCTHLEFFHTHPCVDPLLVNRWVDLATLATNPVRCTVSESSVQVRGSYIYQSYGMAEQAFNEYIYTMNKSPLPSEEWEFAYGSWMSLVNAALGCVSLGNSAVRHEIVRASRKVPSPSEVTFFPVKLLSALNVISPEVNSDPFYILLMQSLAMQCGLAPPTRPSPFLPKVSAEIAMRVNDALSGHLFIEKGYQVKFESVATIVVNDDRVATVAGLEPGQERTELSNGITRLHLADAAMRRIEIEDVGSGIGYVIPALVSLCSDFANTSIIQQPELHLHPALQAAVGDVVIEAVGRGKQTVIETHSEHLLLRILKRIRQRASGRYAAEEVALDADDVCVLYFLPQLDGTTAVKRLRLNQAGEFIDRWPNGFFSERDDELFDE</sequence>
<dbReference type="InterPro" id="IPR027417">
    <property type="entry name" value="P-loop_NTPase"/>
</dbReference>
<dbReference type="EMBL" id="JANUGW010000032">
    <property type="protein sequence ID" value="MCS0585325.1"/>
    <property type="molecule type" value="Genomic_DNA"/>
</dbReference>
<proteinExistence type="predicted"/>
<dbReference type="PANTHER" id="PTHR43581">
    <property type="entry name" value="ATP/GTP PHOSPHATASE"/>
    <property type="match status" value="1"/>
</dbReference>
<dbReference type="Proteomes" id="UP001204151">
    <property type="component" value="Unassembled WGS sequence"/>
</dbReference>
<name>A0ABT1ZZL2_9BURK</name>
<organism evidence="1 2">
    <name type="scientific">Massilia pinisoli</name>
    <dbReference type="NCBI Taxonomy" id="1772194"/>
    <lineage>
        <taxon>Bacteria</taxon>
        <taxon>Pseudomonadati</taxon>
        <taxon>Pseudomonadota</taxon>
        <taxon>Betaproteobacteria</taxon>
        <taxon>Burkholderiales</taxon>
        <taxon>Oxalobacteraceae</taxon>
        <taxon>Telluria group</taxon>
        <taxon>Massilia</taxon>
    </lineage>
</organism>
<gene>
    <name evidence="1" type="ORF">NX784_27470</name>
</gene>